<evidence type="ECO:0000313" key="3">
    <source>
        <dbReference type="Proteomes" id="UP000595254"/>
    </source>
</evidence>
<dbReference type="PANTHER" id="PTHR43252">
    <property type="entry name" value="TRANSCRIPTIONAL REGULATOR YQJI"/>
    <property type="match status" value="1"/>
</dbReference>
<organism evidence="2 3">
    <name type="scientific">Peribacillus psychrosaccharolyticus</name>
    <name type="common">Bacillus psychrosaccharolyticus</name>
    <dbReference type="NCBI Taxonomy" id="1407"/>
    <lineage>
        <taxon>Bacteria</taxon>
        <taxon>Bacillati</taxon>
        <taxon>Bacillota</taxon>
        <taxon>Bacilli</taxon>
        <taxon>Bacillales</taxon>
        <taxon>Bacillaceae</taxon>
        <taxon>Peribacillus</taxon>
    </lineage>
</organism>
<dbReference type="InterPro" id="IPR005149">
    <property type="entry name" value="Tscrpt_reg_PadR_N"/>
</dbReference>
<dbReference type="EMBL" id="CP068053">
    <property type="protein sequence ID" value="QQT00273.1"/>
    <property type="molecule type" value="Genomic_DNA"/>
</dbReference>
<dbReference type="Proteomes" id="UP000595254">
    <property type="component" value="Chromosome"/>
</dbReference>
<name>A0A974NM50_PERPY</name>
<evidence type="ECO:0000313" key="2">
    <source>
        <dbReference type="EMBL" id="QQT00273.1"/>
    </source>
</evidence>
<accession>A0A974NM50</accession>
<sequence>MKKRRGFIKAAILHLLKEESMHGYQIMKELESRSDGLYSASAGTVYPALQELLEKEWIKLESDLEKKIYFITDEGKERLKELRKREEGDFWADWKERLIWRNSEEFIQLKTAVEQWEEEMHKAMKRVRSNPESAAEMSAFLTEMTERLKIANK</sequence>
<dbReference type="SUPFAM" id="SSF46785">
    <property type="entry name" value="Winged helix' DNA-binding domain"/>
    <property type="match status" value="1"/>
</dbReference>
<proteinExistence type="predicted"/>
<dbReference type="InterPro" id="IPR036390">
    <property type="entry name" value="WH_DNA-bd_sf"/>
</dbReference>
<gene>
    <name evidence="2" type="ORF">I6J18_22330</name>
</gene>
<dbReference type="RefSeq" id="WP_051387609.1">
    <property type="nucleotide sequence ID" value="NZ_CP068053.1"/>
</dbReference>
<dbReference type="PANTHER" id="PTHR43252:SF7">
    <property type="entry name" value="TRANSCRIPTIONAL REGULATOR YQJI"/>
    <property type="match status" value="1"/>
</dbReference>
<keyword evidence="3" id="KW-1185">Reference proteome</keyword>
<reference evidence="2 3" key="1">
    <citation type="submission" date="2021-01" db="EMBL/GenBank/DDBJ databases">
        <title>FDA dAtabase for Regulatory Grade micrObial Sequences (FDA-ARGOS): Supporting development and validation of Infectious Disease Dx tests.</title>
        <authorList>
            <person name="Nelson B."/>
            <person name="Plummer A."/>
            <person name="Tallon L."/>
            <person name="Sadzewicz L."/>
            <person name="Zhao X."/>
            <person name="Boylan J."/>
            <person name="Ott S."/>
            <person name="Bowen H."/>
            <person name="Vavikolanu K."/>
            <person name="Mehta A."/>
            <person name="Aluvathingal J."/>
            <person name="Nadendla S."/>
            <person name="Myers T."/>
            <person name="Yan Y."/>
            <person name="Sichtig H."/>
        </authorList>
    </citation>
    <scope>NUCLEOTIDE SEQUENCE [LARGE SCALE GENOMIC DNA]</scope>
    <source>
        <strain evidence="2 3">FDAARGOS_1161</strain>
    </source>
</reference>
<feature type="domain" description="Transcription regulator PadR N-terminal" evidence="1">
    <location>
        <begin position="12"/>
        <end position="81"/>
    </location>
</feature>
<dbReference type="Pfam" id="PF03551">
    <property type="entry name" value="PadR"/>
    <property type="match status" value="1"/>
</dbReference>
<dbReference type="InterPro" id="IPR036388">
    <property type="entry name" value="WH-like_DNA-bd_sf"/>
</dbReference>
<dbReference type="Gene3D" id="1.10.10.10">
    <property type="entry name" value="Winged helix-like DNA-binding domain superfamily/Winged helix DNA-binding domain"/>
    <property type="match status" value="1"/>
</dbReference>
<evidence type="ECO:0000259" key="1">
    <source>
        <dbReference type="Pfam" id="PF03551"/>
    </source>
</evidence>
<dbReference type="KEGG" id="ppsr:I6J18_22330"/>
<protein>
    <submittedName>
        <fullName evidence="2">Helix-turn-helix transcriptional regulator</fullName>
    </submittedName>
</protein>
<dbReference type="AlphaFoldDB" id="A0A974NM50"/>